<organism evidence="1 2">
    <name type="scientific">Aerococcus urinae</name>
    <dbReference type="NCBI Taxonomy" id="1376"/>
    <lineage>
        <taxon>Bacteria</taxon>
        <taxon>Bacillati</taxon>
        <taxon>Bacillota</taxon>
        <taxon>Bacilli</taxon>
        <taxon>Lactobacillales</taxon>
        <taxon>Aerococcaceae</taxon>
        <taxon>Aerococcus</taxon>
    </lineage>
</organism>
<dbReference type="InterPro" id="IPR018580">
    <property type="entry name" value="Uncharacterised_YfhO"/>
</dbReference>
<dbReference type="EMBL" id="CP065662">
    <property type="protein sequence ID" value="QPS01228.1"/>
    <property type="molecule type" value="Genomic_DNA"/>
</dbReference>
<evidence type="ECO:0000313" key="2">
    <source>
        <dbReference type="Proteomes" id="UP000594771"/>
    </source>
</evidence>
<dbReference type="AlphaFoldDB" id="A0A0X8FDP6"/>
<dbReference type="OrthoDB" id="9815466at2"/>
<dbReference type="KEGG" id="aun:AWM73_02415"/>
<gene>
    <name evidence="1" type="ORF">I6G68_07635</name>
</gene>
<reference evidence="1 2" key="1">
    <citation type="submission" date="2020-12" db="EMBL/GenBank/DDBJ databases">
        <title>FDA dAtabase for Regulatory Grade micrObial Sequences (FDA-ARGOS): Supporting development and validation of Infectious Disease Dx tests.</title>
        <authorList>
            <person name="Sproer C."/>
            <person name="Gronow S."/>
            <person name="Severitt S."/>
            <person name="Schroder I."/>
            <person name="Tallon L."/>
            <person name="Sadzewicz L."/>
            <person name="Zhao X."/>
            <person name="Boylan J."/>
            <person name="Ott S."/>
            <person name="Bowen H."/>
            <person name="Vavikolanu K."/>
            <person name="Mehta A."/>
            <person name="Aluvathingal J."/>
            <person name="Nadendla S."/>
            <person name="Lowell S."/>
            <person name="Myers T."/>
            <person name="Yan Y."/>
            <person name="Sichtig H."/>
        </authorList>
    </citation>
    <scope>NUCLEOTIDE SEQUENCE [LARGE SCALE GENOMIC DNA]</scope>
    <source>
        <strain evidence="1 2">FDAARGOS_911</strain>
    </source>
</reference>
<dbReference type="Pfam" id="PF09586">
    <property type="entry name" value="YfhO"/>
    <property type="match status" value="1"/>
</dbReference>
<accession>A0A0X8FDP6</accession>
<name>A0A0X8FDP6_9LACT</name>
<dbReference type="PANTHER" id="PTHR38454">
    <property type="entry name" value="INTEGRAL MEMBRANE PROTEIN-RELATED"/>
    <property type="match status" value="1"/>
</dbReference>
<sequence>MSLMKNFSKMNAVKRSLLLAAGLPVLILVFIYLFQGIFPFGNQTILTVDLGQQYIDFFQYYRETLLGNWQQIFYSFQKGMGGEMVGTWTYYLMSPFNLLLLLFPQKALPIACVCLVLAKSAAASTSFLWLLYKNYGDHGPLTISFACFYSLMGYFSANQLNIMWLDGLVFLPLIILGILDLIHHKRSTYYIISLALLLIANYYIGYMVCLFAVPFFLYELFGAQFTKKTKQARFSLKQYFTIGLRFILSSLAAAGLAAFTLIPTYFALAQSKGSYQELHFDWSFAYPLWQVISKLVVGPFNFDQMPEGLPNLFVPSLAILAALVFFLQKRFSWQEKLMSFLVLAFLLLSMNVKALNLIWHGFQYPIWYPYRFSFVFSFFLLYLAYRTLRQVEPLGNQPAIVTLCLVGLSTLTLALHYQDFSYISPNTLLFSTIAFVFSFFGLYYLSHSSKKMAPLLLLSALALIESMTNTALTLNSISYLNYDSYAQYLEVSQPLLTRLQDDSGEDFYRIAKTFQRTKNDPMQLSYYGLDHFNSTIERSTTELFKALGQPTTTGSVNYSNGSLVTDSLFNVRYLINSQVQSQKEVEDKAYERRLVSHRPDFNHYPLVDQVQGFSVFKNPYALSLGFLVDEAISQMDLKPDQPIDNQDKLLAYLNDQDSRATKDSYLDFFRVRDFKRMDLTNLESDDPSRINTSYHKTNLESKSFIDFTLKIDSKQAYYLTVPGDLSEEDVTYYLDGKKLNYDKSYNSTQVFNIANQSSPGERIFTIEVKADNINLSQLNLYSLANQTFDQVINSVADKKLHIDHFADNHIKGSFEGKAHDQALLLTIPYNEGWRAQVNGKKVNLEPVLDRSMMVIKEIPQGENQLELRFRPQGLSLGVAISLAHVLVLWSLYRSKRK</sequence>
<dbReference type="PANTHER" id="PTHR38454:SF1">
    <property type="entry name" value="INTEGRAL MEMBRANE PROTEIN"/>
    <property type="match status" value="1"/>
</dbReference>
<evidence type="ECO:0000313" key="1">
    <source>
        <dbReference type="EMBL" id="QPS01228.1"/>
    </source>
</evidence>
<dbReference type="Proteomes" id="UP000594771">
    <property type="component" value="Chromosome"/>
</dbReference>
<protein>
    <submittedName>
        <fullName evidence="1">YfhO family protein</fullName>
    </submittedName>
</protein>
<proteinExistence type="predicted"/>